<name>A0ABW6G0X1_9PSEU</name>
<gene>
    <name evidence="2" type="ORF">ACFWGY_05740</name>
</gene>
<dbReference type="PANTHER" id="PTHR43689:SF8">
    <property type="entry name" value="ALPHA_BETA-HYDROLASES SUPERFAMILY PROTEIN"/>
    <property type="match status" value="1"/>
</dbReference>
<proteinExistence type="predicted"/>
<dbReference type="RefSeq" id="WP_258937596.1">
    <property type="nucleotide sequence ID" value="NZ_JANBBF010000012.1"/>
</dbReference>
<dbReference type="SUPFAM" id="SSF53474">
    <property type="entry name" value="alpha/beta-Hydrolases"/>
    <property type="match status" value="1"/>
</dbReference>
<dbReference type="GO" id="GO:0016787">
    <property type="term" value="F:hydrolase activity"/>
    <property type="evidence" value="ECO:0007669"/>
    <property type="project" value="UniProtKB-KW"/>
</dbReference>
<keyword evidence="2" id="KW-0378">Hydrolase</keyword>
<evidence type="ECO:0000259" key="1">
    <source>
        <dbReference type="Pfam" id="PF12697"/>
    </source>
</evidence>
<accession>A0ABW6G0X1</accession>
<dbReference type="InterPro" id="IPR029058">
    <property type="entry name" value="AB_hydrolase_fold"/>
</dbReference>
<dbReference type="EMBL" id="JBHXCV010000003">
    <property type="protein sequence ID" value="MFD6792819.1"/>
    <property type="molecule type" value="Genomic_DNA"/>
</dbReference>
<evidence type="ECO:0000313" key="3">
    <source>
        <dbReference type="Proteomes" id="UP001598673"/>
    </source>
</evidence>
<dbReference type="PRINTS" id="PR00111">
    <property type="entry name" value="ABHYDROLASE"/>
</dbReference>
<evidence type="ECO:0000313" key="2">
    <source>
        <dbReference type="EMBL" id="MFD6792819.1"/>
    </source>
</evidence>
<dbReference type="Pfam" id="PF12697">
    <property type="entry name" value="Abhydrolase_6"/>
    <property type="match status" value="1"/>
</dbReference>
<dbReference type="PANTHER" id="PTHR43689">
    <property type="entry name" value="HYDROLASE"/>
    <property type="match status" value="1"/>
</dbReference>
<dbReference type="InterPro" id="IPR000073">
    <property type="entry name" value="AB_hydrolase_1"/>
</dbReference>
<sequence length="230" mass="24161">MLPHPLVLVPALGSDERLWQPLIERLGDTVDTVVIRGEGDAISAMADSVVAQTPERFYLAGNSMGGYVALDIVLRYPERVTGLVLLNTSAIAAAPERRDASLKLIEQVENGGFAEAVATISAPVAPGRPDVSAIAAAMALDLGPAVFNDHQTAVSNRGDRRAELGDLTVPTLVITGDKDRVVPAELGEELAKLIPGAELAVLEGVGHLSPLEAPGDVATHLITWLERSSQ</sequence>
<comment type="caution">
    <text evidence="2">The sequence shown here is derived from an EMBL/GenBank/DDBJ whole genome shotgun (WGS) entry which is preliminary data.</text>
</comment>
<protein>
    <submittedName>
        <fullName evidence="2">Alpha/beta fold hydrolase</fullName>
    </submittedName>
</protein>
<keyword evidence="3" id="KW-1185">Reference proteome</keyword>
<dbReference type="Gene3D" id="3.40.50.1820">
    <property type="entry name" value="alpha/beta hydrolase"/>
    <property type="match status" value="1"/>
</dbReference>
<organism evidence="2 3">
    <name type="scientific">Prauserella salsuginis</name>
    <dbReference type="NCBI Taxonomy" id="387889"/>
    <lineage>
        <taxon>Bacteria</taxon>
        <taxon>Bacillati</taxon>
        <taxon>Actinomycetota</taxon>
        <taxon>Actinomycetes</taxon>
        <taxon>Pseudonocardiales</taxon>
        <taxon>Pseudonocardiaceae</taxon>
        <taxon>Prauserella</taxon>
        <taxon>Prauserella salsuginis group</taxon>
    </lineage>
</organism>
<dbReference type="Proteomes" id="UP001598673">
    <property type="component" value="Unassembled WGS sequence"/>
</dbReference>
<feature type="domain" description="AB hydrolase-1" evidence="1">
    <location>
        <begin position="6"/>
        <end position="218"/>
    </location>
</feature>
<reference evidence="2 3" key="1">
    <citation type="submission" date="2024-09" db="EMBL/GenBank/DDBJ databases">
        <title>The Natural Products Discovery Center: Release of the First 8490 Sequenced Strains for Exploring Actinobacteria Biosynthetic Diversity.</title>
        <authorList>
            <person name="Kalkreuter E."/>
            <person name="Kautsar S.A."/>
            <person name="Yang D."/>
            <person name="Bader C.D."/>
            <person name="Teijaro C.N."/>
            <person name="Fluegel L."/>
            <person name="Davis C.M."/>
            <person name="Simpson J.R."/>
            <person name="Lauterbach L."/>
            <person name="Steele A.D."/>
            <person name="Gui C."/>
            <person name="Meng S."/>
            <person name="Li G."/>
            <person name="Viehrig K."/>
            <person name="Ye F."/>
            <person name="Su P."/>
            <person name="Kiefer A.F."/>
            <person name="Nichols A."/>
            <person name="Cepeda A.J."/>
            <person name="Yan W."/>
            <person name="Fan B."/>
            <person name="Jiang Y."/>
            <person name="Adhikari A."/>
            <person name="Zheng C.-J."/>
            <person name="Schuster L."/>
            <person name="Cowan T.M."/>
            <person name="Smanski M.J."/>
            <person name="Chevrette M.G."/>
            <person name="De Carvalho L.P.S."/>
            <person name="Shen B."/>
        </authorList>
    </citation>
    <scope>NUCLEOTIDE SEQUENCE [LARGE SCALE GENOMIC DNA]</scope>
    <source>
        <strain evidence="2 3">NPDC060353</strain>
    </source>
</reference>